<keyword evidence="2" id="KW-0812">Transmembrane</keyword>
<evidence type="ECO:0000313" key="3">
    <source>
        <dbReference type="EMBL" id="KAB0584118.1"/>
    </source>
</evidence>
<dbReference type="PANTHER" id="PTHR33269">
    <property type="entry name" value="NADH-UBIQUINONE OXIDOREDUCTASE CHAIN 6"/>
    <property type="match status" value="1"/>
</dbReference>
<keyword evidence="2" id="KW-0472">Membrane</keyword>
<dbReference type="EMBL" id="VZPB01000008">
    <property type="protein sequence ID" value="KAB0584118.1"/>
    <property type="molecule type" value="Genomic_DNA"/>
</dbReference>
<comment type="subcellular location">
    <subcellularLocation>
        <location evidence="2">Cell membrane</location>
        <topology evidence="2">Multi-pass membrane protein</topology>
    </subcellularLocation>
</comment>
<dbReference type="InterPro" id="IPR042106">
    <property type="entry name" value="Nuo/plastoQ_OxRdtase_6_NuoJ"/>
</dbReference>
<feature type="transmembrane region" description="Helical" evidence="2">
    <location>
        <begin position="89"/>
        <end position="110"/>
    </location>
</feature>
<comment type="caution">
    <text evidence="3">The sequence shown here is derived from an EMBL/GenBank/DDBJ whole genome shotgun (WGS) entry which is preliminary data.</text>
</comment>
<evidence type="ECO:0000313" key="4">
    <source>
        <dbReference type="Proteomes" id="UP000430120"/>
    </source>
</evidence>
<feature type="transmembrane region" description="Helical" evidence="2">
    <location>
        <begin position="31"/>
        <end position="49"/>
    </location>
</feature>
<keyword evidence="2" id="KW-1133">Transmembrane helix</keyword>
<accession>A0A643FF50</accession>
<comment type="catalytic activity">
    <reaction evidence="2">
        <text>a quinone + NADH + 5 H(+)(in) = a quinol + NAD(+) + 4 H(+)(out)</text>
        <dbReference type="Rhea" id="RHEA:57888"/>
        <dbReference type="ChEBI" id="CHEBI:15378"/>
        <dbReference type="ChEBI" id="CHEBI:24646"/>
        <dbReference type="ChEBI" id="CHEBI:57540"/>
        <dbReference type="ChEBI" id="CHEBI:57945"/>
        <dbReference type="ChEBI" id="CHEBI:132124"/>
    </reaction>
</comment>
<feature type="transmembrane region" description="Helical" evidence="2">
    <location>
        <begin position="6"/>
        <end position="24"/>
    </location>
</feature>
<comment type="similarity">
    <text evidence="1 2">Belongs to the complex I subunit 6 family.</text>
</comment>
<keyword evidence="3" id="KW-0560">Oxidoreductase</keyword>
<dbReference type="EC" id="7.1.1.-" evidence="2"/>
<keyword evidence="4" id="KW-1185">Reference proteome</keyword>
<feature type="transmembrane region" description="Helical" evidence="2">
    <location>
        <begin position="55"/>
        <end position="77"/>
    </location>
</feature>
<evidence type="ECO:0000256" key="1">
    <source>
        <dbReference type="ARBA" id="ARBA00005698"/>
    </source>
</evidence>
<comment type="function">
    <text evidence="2">NDH-1 shuttles electrons from NADH, via FMN and iron-sulfur (Fe-S) centers, to quinones in the respiratory chain. Couples the redox reaction to proton translocation (for every two electrons transferred, four hydrogen ions are translocated across the cytoplasmic membrane), and thus conserves the redox energy in a proton gradient.</text>
</comment>
<dbReference type="GO" id="GO:0005886">
    <property type="term" value="C:plasma membrane"/>
    <property type="evidence" value="ECO:0007669"/>
    <property type="project" value="UniProtKB-SubCell"/>
</dbReference>
<protein>
    <recommendedName>
        <fullName evidence="2">NADH-quinone oxidoreductase subunit J</fullName>
        <ecNumber evidence="2">7.1.1.-</ecNumber>
    </recommendedName>
</protein>
<dbReference type="Gene3D" id="1.20.120.1200">
    <property type="entry name" value="NADH-ubiquinone/plastoquinone oxidoreductase chain 6, subunit NuoJ"/>
    <property type="match status" value="1"/>
</dbReference>
<dbReference type="PANTHER" id="PTHR33269:SF17">
    <property type="entry name" value="NADH-UBIQUINONE OXIDOREDUCTASE CHAIN 6"/>
    <property type="match status" value="1"/>
</dbReference>
<dbReference type="Proteomes" id="UP000430120">
    <property type="component" value="Unassembled WGS sequence"/>
</dbReference>
<dbReference type="OrthoDB" id="5295927at2"/>
<dbReference type="RefSeq" id="WP_151123141.1">
    <property type="nucleotide sequence ID" value="NZ_CP088081.1"/>
</dbReference>
<dbReference type="AlphaFoldDB" id="A0A643FF50"/>
<dbReference type="GO" id="GO:0016491">
    <property type="term" value="F:oxidoreductase activity"/>
    <property type="evidence" value="ECO:0007669"/>
    <property type="project" value="UniProtKB-KW"/>
</dbReference>
<dbReference type="GO" id="GO:0008137">
    <property type="term" value="F:NADH dehydrogenase (ubiquinone) activity"/>
    <property type="evidence" value="ECO:0007669"/>
    <property type="project" value="UniProtKB-UniRule"/>
</dbReference>
<keyword evidence="2" id="KW-1003">Cell membrane</keyword>
<keyword evidence="2" id="KW-0520">NAD</keyword>
<feature type="transmembrane region" description="Helical" evidence="2">
    <location>
        <begin position="143"/>
        <end position="166"/>
    </location>
</feature>
<gene>
    <name evidence="3" type="ORF">F7Q92_05295</name>
</gene>
<dbReference type="InterPro" id="IPR001457">
    <property type="entry name" value="NADH_UbQ/plastoQ_OxRdtase_su6"/>
</dbReference>
<organism evidence="3 4">
    <name type="scientific">Ideonella dechloratans</name>
    <dbReference type="NCBI Taxonomy" id="36863"/>
    <lineage>
        <taxon>Bacteria</taxon>
        <taxon>Pseudomonadati</taxon>
        <taxon>Pseudomonadota</taxon>
        <taxon>Betaproteobacteria</taxon>
        <taxon>Burkholderiales</taxon>
        <taxon>Sphaerotilaceae</taxon>
        <taxon>Ideonella</taxon>
    </lineage>
</organism>
<proteinExistence type="inferred from homology"/>
<reference evidence="3 4" key="1">
    <citation type="submission" date="2019-09" db="EMBL/GenBank/DDBJ databases">
        <title>Draft genome sequences of 48 bacterial type strains from the CCUG.</title>
        <authorList>
            <person name="Tunovic T."/>
            <person name="Pineiro-Iglesias B."/>
            <person name="Unosson C."/>
            <person name="Inganas E."/>
            <person name="Ohlen M."/>
            <person name="Cardew S."/>
            <person name="Jensie-Markopoulos S."/>
            <person name="Salva-Serra F."/>
            <person name="Jaen-Luchoro D."/>
            <person name="Karlsson R."/>
            <person name="Svensson-Stadler L."/>
            <person name="Chun J."/>
            <person name="Moore E."/>
        </authorList>
    </citation>
    <scope>NUCLEOTIDE SEQUENCE [LARGE SCALE GENOMIC DNA]</scope>
    <source>
        <strain evidence="3 4">CCUG 30977</strain>
    </source>
</reference>
<evidence type="ECO:0000256" key="2">
    <source>
        <dbReference type="RuleBase" id="RU004429"/>
    </source>
</evidence>
<dbReference type="Pfam" id="PF00499">
    <property type="entry name" value="Oxidored_q3"/>
    <property type="match status" value="1"/>
</dbReference>
<name>A0A643FF50_IDEDE</name>
<sequence>MNPTSVLFYIFSAVLLFAGFRVITARNTVHAALFLVLAFFNASCIWMLLQAEFLAITLALVYVGAVMVLFLFVVMMLDINTDSLRQGFWNHFPLAALVGAAIAIEMAIVMKAGFNLPVAKAFDPAVLKLGNTRALGVEIYTQYLYPLQVAAVLLLVGMIAAIALTLRHRKDSRYQNPAEQVRVKASDRLRLVKMAATVEQPSAPKDAEGGQA</sequence>
<dbReference type="GO" id="GO:0048038">
    <property type="term" value="F:quinone binding"/>
    <property type="evidence" value="ECO:0007669"/>
    <property type="project" value="UniProtKB-UniRule"/>
</dbReference>
<keyword evidence="2" id="KW-0874">Quinone</keyword>
<dbReference type="NCBIfam" id="NF005164">
    <property type="entry name" value="PRK06638.1-4"/>
    <property type="match status" value="1"/>
</dbReference>